<dbReference type="GO" id="GO:0003723">
    <property type="term" value="F:RNA binding"/>
    <property type="evidence" value="ECO:0007669"/>
    <property type="project" value="TreeGrafter"/>
</dbReference>
<dbReference type="GO" id="GO:0034475">
    <property type="term" value="P:U4 snRNA 3'-end processing"/>
    <property type="evidence" value="ECO:0007669"/>
    <property type="project" value="TreeGrafter"/>
</dbReference>
<dbReference type="EMBL" id="JAVRRJ010000003">
    <property type="protein sequence ID" value="KAK5086978.1"/>
    <property type="molecule type" value="Genomic_DNA"/>
</dbReference>
<accession>A0AAN7T323</accession>
<proteinExistence type="predicted"/>
<dbReference type="GO" id="GO:0000177">
    <property type="term" value="C:cytoplasmic exosome (RNase complex)"/>
    <property type="evidence" value="ECO:0007669"/>
    <property type="project" value="TreeGrafter"/>
</dbReference>
<dbReference type="GO" id="GO:0000176">
    <property type="term" value="C:nuclear exosome (RNase complex)"/>
    <property type="evidence" value="ECO:0007669"/>
    <property type="project" value="UniProtKB-ARBA"/>
</dbReference>
<sequence>MTQVSPQIQLHNLSSSDGSASYISPCSLQRIIAGVNYPLEVSYRSKEVPDDTYIEVNLRPHNAVAGVKEHHVEEVVRRVLKSMIRGEETPRTMLQCTLQVMEVENDESLPGGVKGGGQGESYLEMLCGGLNAAILGCLDAGVQMRTVAGAVLVAVSKSRETNIWPSLKERKMAKSLHVFAYGRNAEMLLCESEGEFIMDEWERAAMLAKRAVLGTDDAGQDGDVEMAGEDDGRCLMSEIRDAVQARVVRDGMGGDQ</sequence>
<evidence type="ECO:0000256" key="5">
    <source>
        <dbReference type="SAM" id="MobiDB-lite"/>
    </source>
</evidence>
<keyword evidence="7" id="KW-1185">Reference proteome</keyword>
<dbReference type="GO" id="GO:0006364">
    <property type="term" value="P:rRNA processing"/>
    <property type="evidence" value="ECO:0007669"/>
    <property type="project" value="UniProtKB-KW"/>
</dbReference>
<keyword evidence="2" id="KW-0698">rRNA processing</keyword>
<dbReference type="PANTHER" id="PTHR11953">
    <property type="entry name" value="EXOSOME COMPLEX COMPONENT"/>
    <property type="match status" value="1"/>
</dbReference>
<dbReference type="GO" id="GO:0016075">
    <property type="term" value="P:rRNA catabolic process"/>
    <property type="evidence" value="ECO:0007669"/>
    <property type="project" value="TreeGrafter"/>
</dbReference>
<keyword evidence="4" id="KW-0539">Nucleus</keyword>
<dbReference type="InterPro" id="IPR027408">
    <property type="entry name" value="PNPase/RNase_PH_dom_sf"/>
</dbReference>
<dbReference type="AlphaFoldDB" id="A0AAN7T323"/>
<dbReference type="InterPro" id="IPR020568">
    <property type="entry name" value="Ribosomal_Su5_D2-typ_SF"/>
</dbReference>
<feature type="region of interest" description="Disordered" evidence="5">
    <location>
        <begin position="1"/>
        <end position="20"/>
    </location>
</feature>
<name>A0AAN7T323_9EURO</name>
<gene>
    <name evidence="6" type="primary">RRP46</name>
    <name evidence="6" type="ORF">LTR05_004149</name>
</gene>
<dbReference type="InterPro" id="IPR036345">
    <property type="entry name" value="ExoRNase_PH_dom2_sf"/>
</dbReference>
<dbReference type="GO" id="GO:0071028">
    <property type="term" value="P:nuclear mRNA surveillance"/>
    <property type="evidence" value="ECO:0007669"/>
    <property type="project" value="TreeGrafter"/>
</dbReference>
<dbReference type="PANTHER" id="PTHR11953:SF1">
    <property type="entry name" value="EXOSOME COMPLEX COMPONENT RRP46"/>
    <property type="match status" value="1"/>
</dbReference>
<evidence type="ECO:0000313" key="6">
    <source>
        <dbReference type="EMBL" id="KAK5086978.1"/>
    </source>
</evidence>
<evidence type="ECO:0000256" key="4">
    <source>
        <dbReference type="ARBA" id="ARBA00023242"/>
    </source>
</evidence>
<dbReference type="SUPFAM" id="SSF54211">
    <property type="entry name" value="Ribosomal protein S5 domain 2-like"/>
    <property type="match status" value="1"/>
</dbReference>
<evidence type="ECO:0000256" key="1">
    <source>
        <dbReference type="ARBA" id="ARBA00004123"/>
    </source>
</evidence>
<comment type="subcellular location">
    <subcellularLocation>
        <location evidence="1">Nucleus</location>
    </subcellularLocation>
</comment>
<dbReference type="SUPFAM" id="SSF55666">
    <property type="entry name" value="Ribonuclease PH domain 2-like"/>
    <property type="match status" value="1"/>
</dbReference>
<dbReference type="Proteomes" id="UP001309876">
    <property type="component" value="Unassembled WGS sequence"/>
</dbReference>
<organism evidence="6 7">
    <name type="scientific">Lithohypha guttulata</name>
    <dbReference type="NCBI Taxonomy" id="1690604"/>
    <lineage>
        <taxon>Eukaryota</taxon>
        <taxon>Fungi</taxon>
        <taxon>Dikarya</taxon>
        <taxon>Ascomycota</taxon>
        <taxon>Pezizomycotina</taxon>
        <taxon>Eurotiomycetes</taxon>
        <taxon>Chaetothyriomycetidae</taxon>
        <taxon>Chaetothyriales</taxon>
        <taxon>Trichomeriaceae</taxon>
        <taxon>Lithohypha</taxon>
    </lineage>
</organism>
<keyword evidence="3" id="KW-0271">Exosome</keyword>
<dbReference type="InterPro" id="IPR050080">
    <property type="entry name" value="RNase_PH"/>
</dbReference>
<dbReference type="Gene3D" id="3.30.230.70">
    <property type="entry name" value="GHMP Kinase, N-terminal domain"/>
    <property type="match status" value="1"/>
</dbReference>
<evidence type="ECO:0000256" key="2">
    <source>
        <dbReference type="ARBA" id="ARBA00022552"/>
    </source>
</evidence>
<reference evidence="6 7" key="1">
    <citation type="submission" date="2023-08" db="EMBL/GenBank/DDBJ databases">
        <title>Black Yeasts Isolated from many extreme environments.</title>
        <authorList>
            <person name="Coleine C."/>
            <person name="Stajich J.E."/>
            <person name="Selbmann L."/>
        </authorList>
    </citation>
    <scope>NUCLEOTIDE SEQUENCE [LARGE SCALE GENOMIC DNA]</scope>
    <source>
        <strain evidence="6 7">CCFEE 5910</strain>
    </source>
</reference>
<dbReference type="GO" id="GO:0071051">
    <property type="term" value="P:poly(A)-dependent snoRNA 3'-end processing"/>
    <property type="evidence" value="ECO:0007669"/>
    <property type="project" value="TreeGrafter"/>
</dbReference>
<evidence type="ECO:0000256" key="3">
    <source>
        <dbReference type="ARBA" id="ARBA00022835"/>
    </source>
</evidence>
<comment type="caution">
    <text evidence="6">The sequence shown here is derived from an EMBL/GenBank/DDBJ whole genome shotgun (WGS) entry which is preliminary data.</text>
</comment>
<dbReference type="GO" id="GO:0005730">
    <property type="term" value="C:nucleolus"/>
    <property type="evidence" value="ECO:0007669"/>
    <property type="project" value="TreeGrafter"/>
</dbReference>
<protein>
    <submittedName>
        <fullName evidence="6">Exosome non-catalytic core subunit rrp46</fullName>
    </submittedName>
</protein>
<evidence type="ECO:0000313" key="7">
    <source>
        <dbReference type="Proteomes" id="UP001309876"/>
    </source>
</evidence>